<feature type="domain" description="PAS" evidence="5">
    <location>
        <begin position="140"/>
        <end position="195"/>
    </location>
</feature>
<feature type="domain" description="Response regulatory" evidence="4">
    <location>
        <begin position="9"/>
        <end position="127"/>
    </location>
</feature>
<dbReference type="RefSeq" id="WP_377099417.1">
    <property type="nucleotide sequence ID" value="NZ_JBHTHU010000005.1"/>
</dbReference>
<dbReference type="SUPFAM" id="SSF52172">
    <property type="entry name" value="CheY-like"/>
    <property type="match status" value="1"/>
</dbReference>
<dbReference type="InterPro" id="IPR001789">
    <property type="entry name" value="Sig_transdc_resp-reg_receiver"/>
</dbReference>
<organism evidence="6 7">
    <name type="scientific">Mucilaginibacter calamicampi</name>
    <dbReference type="NCBI Taxonomy" id="1302352"/>
    <lineage>
        <taxon>Bacteria</taxon>
        <taxon>Pseudomonadati</taxon>
        <taxon>Bacteroidota</taxon>
        <taxon>Sphingobacteriia</taxon>
        <taxon>Sphingobacteriales</taxon>
        <taxon>Sphingobacteriaceae</taxon>
        <taxon>Mucilaginibacter</taxon>
    </lineage>
</organism>
<dbReference type="CDD" id="cd00130">
    <property type="entry name" value="PAS"/>
    <property type="match status" value="1"/>
</dbReference>
<dbReference type="Proteomes" id="UP001596958">
    <property type="component" value="Unassembled WGS sequence"/>
</dbReference>
<evidence type="ECO:0000256" key="1">
    <source>
        <dbReference type="ARBA" id="ARBA00000085"/>
    </source>
</evidence>
<dbReference type="InterPro" id="IPR011006">
    <property type="entry name" value="CheY-like_superfamily"/>
</dbReference>
<keyword evidence="7" id="KW-1185">Reference proteome</keyword>
<keyword evidence="3" id="KW-0597">Phosphoprotein</keyword>
<reference evidence="7" key="1">
    <citation type="journal article" date="2019" name="Int. J. Syst. Evol. Microbiol.">
        <title>The Global Catalogue of Microorganisms (GCM) 10K type strain sequencing project: providing services to taxonomists for standard genome sequencing and annotation.</title>
        <authorList>
            <consortium name="The Broad Institute Genomics Platform"/>
            <consortium name="The Broad Institute Genome Sequencing Center for Infectious Disease"/>
            <person name="Wu L."/>
            <person name="Ma J."/>
        </authorList>
    </citation>
    <scope>NUCLEOTIDE SEQUENCE [LARGE SCALE GENOMIC DNA]</scope>
    <source>
        <strain evidence="7">CCUG 63418</strain>
    </source>
</reference>
<evidence type="ECO:0000256" key="3">
    <source>
        <dbReference type="PROSITE-ProRule" id="PRU00169"/>
    </source>
</evidence>
<dbReference type="Gene3D" id="3.40.50.2300">
    <property type="match status" value="1"/>
</dbReference>
<dbReference type="CDD" id="cd00156">
    <property type="entry name" value="REC"/>
    <property type="match status" value="1"/>
</dbReference>
<comment type="caution">
    <text evidence="6">The sequence shown here is derived from an EMBL/GenBank/DDBJ whole genome shotgun (WGS) entry which is preliminary data.</text>
</comment>
<dbReference type="PROSITE" id="PS50110">
    <property type="entry name" value="RESPONSE_REGULATORY"/>
    <property type="match status" value="1"/>
</dbReference>
<sequence>MVSDDIKYHILVVEDNEGDFVLVEDLLFERINAPVIHHAITYKEACSFLVKSRAKFDVILLDLSLPDKTGEVLIKELLDRCFNIPLIVLTGYADFAFGVKSLSLGVSDYILKEELTSTLLYKSIVYSLERKKAISTLEASEKKYSDLFNLSPLPMWVIDVDTMRFLNVNEATIKHYGYSYEEFLNMKLNDIRPEDEIPHLINALVEDRQSQDDPSQRTMTHRLKSGELRSVDIQIAPIIYKGSNANIVIATDITDNLSYIQAIEDQNLKLKEISWMQSHVIRAPLSRIMGLIPLIKNEGAFEEDKDKMLDFLTQSAEELDEVIKSITDKSCKADYELPRKDAY</sequence>
<protein>
    <recommendedName>
        <fullName evidence="2">histidine kinase</fullName>
        <ecNumber evidence="2">2.7.13.3</ecNumber>
    </recommendedName>
</protein>
<dbReference type="InterPro" id="IPR003661">
    <property type="entry name" value="HisK_dim/P_dom"/>
</dbReference>
<evidence type="ECO:0000313" key="6">
    <source>
        <dbReference type="EMBL" id="MFD0750289.1"/>
    </source>
</evidence>
<dbReference type="Gene3D" id="3.30.450.20">
    <property type="entry name" value="PAS domain"/>
    <property type="match status" value="1"/>
</dbReference>
<dbReference type="SUPFAM" id="SSF55785">
    <property type="entry name" value="PYP-like sensor domain (PAS domain)"/>
    <property type="match status" value="1"/>
</dbReference>
<dbReference type="InterPro" id="IPR035965">
    <property type="entry name" value="PAS-like_dom_sf"/>
</dbReference>
<proteinExistence type="predicted"/>
<dbReference type="EC" id="2.7.13.3" evidence="2"/>
<evidence type="ECO:0000259" key="5">
    <source>
        <dbReference type="PROSITE" id="PS50112"/>
    </source>
</evidence>
<comment type="catalytic activity">
    <reaction evidence="1">
        <text>ATP + protein L-histidine = ADP + protein N-phospho-L-histidine.</text>
        <dbReference type="EC" id="2.7.13.3"/>
    </reaction>
</comment>
<evidence type="ECO:0000259" key="4">
    <source>
        <dbReference type="PROSITE" id="PS50110"/>
    </source>
</evidence>
<dbReference type="InterPro" id="IPR000014">
    <property type="entry name" value="PAS"/>
</dbReference>
<feature type="modified residue" description="4-aspartylphosphate" evidence="3">
    <location>
        <position position="62"/>
    </location>
</feature>
<dbReference type="InterPro" id="IPR036097">
    <property type="entry name" value="HisK_dim/P_sf"/>
</dbReference>
<evidence type="ECO:0000313" key="7">
    <source>
        <dbReference type="Proteomes" id="UP001596958"/>
    </source>
</evidence>
<dbReference type="EMBL" id="JBHTHU010000005">
    <property type="protein sequence ID" value="MFD0750289.1"/>
    <property type="molecule type" value="Genomic_DNA"/>
</dbReference>
<dbReference type="Pfam" id="PF00072">
    <property type="entry name" value="Response_reg"/>
    <property type="match status" value="1"/>
</dbReference>
<dbReference type="Gene3D" id="1.10.287.130">
    <property type="match status" value="1"/>
</dbReference>
<dbReference type="CDD" id="cd00082">
    <property type="entry name" value="HisKA"/>
    <property type="match status" value="1"/>
</dbReference>
<dbReference type="PROSITE" id="PS50112">
    <property type="entry name" value="PAS"/>
    <property type="match status" value="1"/>
</dbReference>
<dbReference type="NCBIfam" id="TIGR00229">
    <property type="entry name" value="sensory_box"/>
    <property type="match status" value="1"/>
</dbReference>
<evidence type="ECO:0000256" key="2">
    <source>
        <dbReference type="ARBA" id="ARBA00012438"/>
    </source>
</evidence>
<name>A0ABW2YVL8_9SPHI</name>
<accession>A0ABW2YVL8</accession>
<gene>
    <name evidence="6" type="ORF">ACFQZS_09065</name>
</gene>
<dbReference type="SUPFAM" id="SSF47384">
    <property type="entry name" value="Homodimeric domain of signal transducing histidine kinase"/>
    <property type="match status" value="1"/>
</dbReference>
<dbReference type="SMART" id="SM00448">
    <property type="entry name" value="REC"/>
    <property type="match status" value="1"/>
</dbReference>
<dbReference type="SMART" id="SM00091">
    <property type="entry name" value="PAS"/>
    <property type="match status" value="1"/>
</dbReference>
<dbReference type="Pfam" id="PF13426">
    <property type="entry name" value="PAS_9"/>
    <property type="match status" value="1"/>
</dbReference>